<feature type="compositionally biased region" description="Basic residues" evidence="1">
    <location>
        <begin position="45"/>
        <end position="56"/>
    </location>
</feature>
<feature type="compositionally biased region" description="Basic and acidic residues" evidence="1">
    <location>
        <begin position="84"/>
        <end position="99"/>
    </location>
</feature>
<comment type="caution">
    <text evidence="2">The sequence shown here is derived from an EMBL/GenBank/DDBJ whole genome shotgun (WGS) entry which is preliminary data.</text>
</comment>
<reference evidence="2 3" key="1">
    <citation type="journal article" date="2016" name="Sci. Rep.">
        <title>Metabolic traits of an uncultured archaeal lineage -MSBL1- from brine pools of the Red Sea.</title>
        <authorList>
            <person name="Mwirichia R."/>
            <person name="Alam I."/>
            <person name="Rashid M."/>
            <person name="Vinu M."/>
            <person name="Ba-Alawi W."/>
            <person name="Anthony Kamau A."/>
            <person name="Kamanda Ngugi D."/>
            <person name="Goker M."/>
            <person name="Klenk H.P."/>
            <person name="Bajic V."/>
            <person name="Stingl U."/>
        </authorList>
    </citation>
    <scope>NUCLEOTIDE SEQUENCE [LARGE SCALE GENOMIC DNA]</scope>
    <source>
        <strain evidence="2">SCGC-AAA259I09</strain>
    </source>
</reference>
<dbReference type="EMBL" id="LHXR01000142">
    <property type="protein sequence ID" value="KXA95444.1"/>
    <property type="molecule type" value="Genomic_DNA"/>
</dbReference>
<sequence>MATGLRPCKGKKEREGDREATGKWDDPALSPGSVRGLREGDGRQNHHKPPAPKNKRPAGFLTFTFTPGGSKVLSWSLLPRRACGEKGEKGTRGRREGTVHHGRAGKKRKNAEPLIVDVGPSASAVGKNLHKTLHRETYFSQNITEHFTKLYFLKVFTKGKREREGK</sequence>
<feature type="region of interest" description="Disordered" evidence="1">
    <location>
        <begin position="84"/>
        <end position="108"/>
    </location>
</feature>
<accession>A0A133UMK7</accession>
<proteinExistence type="predicted"/>
<name>A0A133UMK7_9EURY</name>
<dbReference type="Proteomes" id="UP000070463">
    <property type="component" value="Unassembled WGS sequence"/>
</dbReference>
<evidence type="ECO:0000313" key="3">
    <source>
        <dbReference type="Proteomes" id="UP000070463"/>
    </source>
</evidence>
<gene>
    <name evidence="2" type="ORF">AKJ37_06830</name>
</gene>
<feature type="compositionally biased region" description="Basic and acidic residues" evidence="1">
    <location>
        <begin position="10"/>
        <end position="26"/>
    </location>
</feature>
<protein>
    <submittedName>
        <fullName evidence="2">Uncharacterized protein</fullName>
    </submittedName>
</protein>
<evidence type="ECO:0000256" key="1">
    <source>
        <dbReference type="SAM" id="MobiDB-lite"/>
    </source>
</evidence>
<dbReference type="AlphaFoldDB" id="A0A133UMK7"/>
<organism evidence="2 3">
    <name type="scientific">candidate division MSBL1 archaeon SCGC-AAA259I09</name>
    <dbReference type="NCBI Taxonomy" id="1698267"/>
    <lineage>
        <taxon>Archaea</taxon>
        <taxon>Methanobacteriati</taxon>
        <taxon>Methanobacteriota</taxon>
        <taxon>candidate division MSBL1</taxon>
    </lineage>
</organism>
<keyword evidence="3" id="KW-1185">Reference proteome</keyword>
<evidence type="ECO:0000313" key="2">
    <source>
        <dbReference type="EMBL" id="KXA95444.1"/>
    </source>
</evidence>
<feature type="region of interest" description="Disordered" evidence="1">
    <location>
        <begin position="1"/>
        <end position="58"/>
    </location>
</feature>